<feature type="domain" description="DAD" evidence="3">
    <location>
        <begin position="1286"/>
        <end position="1318"/>
    </location>
</feature>
<feature type="compositionally biased region" description="Basic residues" evidence="2">
    <location>
        <begin position="1312"/>
        <end position="1325"/>
    </location>
</feature>
<feature type="compositionally biased region" description="Basic and acidic residues" evidence="2">
    <location>
        <begin position="440"/>
        <end position="468"/>
    </location>
</feature>
<dbReference type="GO" id="GO:0005856">
    <property type="term" value="C:cytoskeleton"/>
    <property type="evidence" value="ECO:0007669"/>
    <property type="project" value="TreeGrafter"/>
</dbReference>
<dbReference type="InterPro" id="IPR016024">
    <property type="entry name" value="ARM-type_fold"/>
</dbReference>
<dbReference type="PROSITE" id="PS51232">
    <property type="entry name" value="GBD_FH3"/>
    <property type="match status" value="1"/>
</dbReference>
<dbReference type="PANTHER" id="PTHR45920:SF3">
    <property type="entry name" value="FH1_FH2 DOMAIN-CONTAINING PROTEIN 3"/>
    <property type="match status" value="1"/>
</dbReference>
<dbReference type="Gene3D" id="1.20.58.2220">
    <property type="entry name" value="Formin, FH2 domain"/>
    <property type="match status" value="1"/>
</dbReference>
<feature type="compositionally biased region" description="Basic and acidic residues" evidence="2">
    <location>
        <begin position="522"/>
        <end position="548"/>
    </location>
</feature>
<feature type="region of interest" description="Disordered" evidence="2">
    <location>
        <begin position="1180"/>
        <end position="1325"/>
    </location>
</feature>
<dbReference type="Ensembl" id="ENSSLDT00000010262.1">
    <property type="protein sequence ID" value="ENSSLDP00000009907.1"/>
    <property type="gene ID" value="ENSSLDG00000007855.1"/>
</dbReference>
<keyword evidence="7" id="KW-1185">Reference proteome</keyword>
<feature type="domain" description="GBD/FH3" evidence="4">
    <location>
        <begin position="18"/>
        <end position="461"/>
    </location>
</feature>
<dbReference type="PROSITE" id="PS51444">
    <property type="entry name" value="FH2"/>
    <property type="match status" value="1"/>
</dbReference>
<dbReference type="SUPFAM" id="SSF101447">
    <property type="entry name" value="Formin homology 2 domain (FH2 domain)"/>
    <property type="match status" value="1"/>
</dbReference>
<sequence length="1325" mass="149413">MATFVCRVQFLDDTDPFNSTNFPEPTRPPLYTFREDIPLINQLAGVHRLLKAPHKLDDCALQLSHNGTYLDLESSLAEQRDELEGFQQDDTGSRGKKHSVILRTQLTVRVHACIERLYNSNGRDLRRALFSLKQIFQDDKDLVHEFVMAEGLTCLIKVGAEADQNYQNYILRALGQIMLYVDGMNGVIGHAETIQWLYTLVGSKFRLVVKTTLKLLLVFVEYSESNAPLLIEAITSVDNKRGCKPWSNAMEILHEKDGVDTELLVYAMTLINKTLAALPDQDSFYDLVDGLEEQGMETVSQRHLGRKGTDLDLVEQLNIYEMTLRHEDGDDDSQPPPMGRRDRRRASLGGGDKKRGLERRRSRRASLGRSGHASPCSPASPQRAGFKPFSGQRQRNPTDPPPASTAHSPSTPASSPPISSPLSPQAQPALGGLLSSSYRQHQESLAAERERRRVEREERLQRIEREEPFHLTVSFCVKDCHSRAGLTREADDSSASVETEEKEAEATAEEEEEQKEEEEVEVEVHEETTAEKEVEVEERAQEPEKEREEPEEEDSGILSDKERQNEEVNEKDNCSASSISSASSTLEREERGSAENGFKEGEVNEPCSKLLNSKLFMLDMLYSQNKKPSDEEEEEEDAEKEKEREEGEDKETKEDAEGQLGDDQESDNRDDKSELHGSIRPFAERFGNLIKDLTSPHPHLEGPANEPPPPPPKKESDTIWDQLLASPRELRIGDINFTDLTEDDDKDILDTVFMGGCGDLPPPPPPPPCFPPPPPMLGSCPPPPPLIGIMRPPPPPSFSCPIPVPPPPEPPLFNKKKKTIRLFWSEVRPTDSQYRDYKRSGDSFWSKLESVKLDTAKLEHLFESKPSIDPPCIFRQEIIVLDSKRSNAINIGLTVLPPPRTIKTAILNFDEYALNKEGIEKILTMIPTEEEKQKIQEAQLANPDVPLGSAEQFLLTLSSISELSARLQLWAFKMDYEATEKEVAEPLQDLKEGMEQLEKNKTLRYILSTLLSMGNFLNGTNAKGFELTYLEKVPEVKDTVHKQSLLHHACSAVVENFPQSTDLYSEIGAITRSAKVDFDQLQENLCQMERRCKASWDHLKVIAKHEMKPQLKQKMSDFLKDCAERIIILKIVHRRIINRFHSFLLFLGHPAYSVREISVHRFSKILSEFALEYRTTRDRVLQQKQKRADHRERNKTRGKMIIDCGRRGSSSNSSAPSGSQESEQPQGLGHAEDAAEHEHMKAVLRTSLSGGDKESSGVPGLRTRTRSRPGRGARTPPVEDTQICGDDAADEIMERIVRSATQGPGTRAQPRERRRSRANRKSCTT</sequence>
<dbReference type="GO" id="GO:0045214">
    <property type="term" value="P:sarcomere organization"/>
    <property type="evidence" value="ECO:0007669"/>
    <property type="project" value="TreeGrafter"/>
</dbReference>
<dbReference type="SMART" id="SM00498">
    <property type="entry name" value="FH2"/>
    <property type="match status" value="1"/>
</dbReference>
<keyword evidence="1" id="KW-0009">Actin-binding</keyword>
<feature type="region of interest" description="Disordered" evidence="2">
    <location>
        <begin position="485"/>
        <end position="605"/>
    </location>
</feature>
<dbReference type="InterPro" id="IPR041387">
    <property type="entry name" value="FHOD1_GBD_N"/>
</dbReference>
<protein>
    <submittedName>
        <fullName evidence="6">Formin homology 2 domain containing 3</fullName>
    </submittedName>
</protein>
<dbReference type="Gene3D" id="1.25.10.10">
    <property type="entry name" value="Leucine-rich Repeat Variant"/>
    <property type="match status" value="1"/>
</dbReference>
<feature type="compositionally biased region" description="Low complexity" evidence="2">
    <location>
        <begin position="404"/>
        <end position="413"/>
    </location>
</feature>
<accession>A0A3B4X2U2</accession>
<dbReference type="InterPro" id="IPR014767">
    <property type="entry name" value="DAD_dom"/>
</dbReference>
<dbReference type="InterPro" id="IPR015425">
    <property type="entry name" value="FH2_Formin"/>
</dbReference>
<evidence type="ECO:0000259" key="3">
    <source>
        <dbReference type="PROSITE" id="PS51231"/>
    </source>
</evidence>
<dbReference type="PROSITE" id="PS51231">
    <property type="entry name" value="DAD"/>
    <property type="match status" value="1"/>
</dbReference>
<dbReference type="SUPFAM" id="SSF48371">
    <property type="entry name" value="ARM repeat"/>
    <property type="match status" value="1"/>
</dbReference>
<name>A0A3B4X2U2_SERLL</name>
<feature type="compositionally biased region" description="Low complexity" evidence="2">
    <location>
        <begin position="1208"/>
        <end position="1227"/>
    </location>
</feature>
<evidence type="ECO:0000259" key="5">
    <source>
        <dbReference type="PROSITE" id="PS51444"/>
    </source>
</evidence>
<organism evidence="6 7">
    <name type="scientific">Seriola lalandi dorsalis</name>
    <dbReference type="NCBI Taxonomy" id="1841481"/>
    <lineage>
        <taxon>Eukaryota</taxon>
        <taxon>Metazoa</taxon>
        <taxon>Chordata</taxon>
        <taxon>Craniata</taxon>
        <taxon>Vertebrata</taxon>
        <taxon>Euteleostomi</taxon>
        <taxon>Actinopterygii</taxon>
        <taxon>Neopterygii</taxon>
        <taxon>Teleostei</taxon>
        <taxon>Neoteleostei</taxon>
        <taxon>Acanthomorphata</taxon>
        <taxon>Carangaria</taxon>
        <taxon>Carangiformes</taxon>
        <taxon>Carangidae</taxon>
        <taxon>Seriola</taxon>
    </lineage>
</organism>
<dbReference type="Pfam" id="PF24959">
    <property type="entry name" value="FH3_FHOD1-3"/>
    <property type="match status" value="1"/>
</dbReference>
<evidence type="ECO:0000256" key="1">
    <source>
        <dbReference type="ARBA" id="ARBA00023203"/>
    </source>
</evidence>
<feature type="compositionally biased region" description="Low complexity" evidence="2">
    <location>
        <begin position="420"/>
        <end position="429"/>
    </location>
</feature>
<dbReference type="GO" id="GO:0051015">
    <property type="term" value="F:actin filament binding"/>
    <property type="evidence" value="ECO:0007669"/>
    <property type="project" value="TreeGrafter"/>
</dbReference>
<feature type="compositionally biased region" description="Basic residues" evidence="2">
    <location>
        <begin position="1184"/>
        <end position="1198"/>
    </location>
</feature>
<dbReference type="GO" id="GO:0030866">
    <property type="term" value="P:cortical actin cytoskeleton organization"/>
    <property type="evidence" value="ECO:0007669"/>
    <property type="project" value="TreeGrafter"/>
</dbReference>
<dbReference type="GO" id="GO:0055003">
    <property type="term" value="P:cardiac myofibril assembly"/>
    <property type="evidence" value="ECO:0007669"/>
    <property type="project" value="TreeGrafter"/>
</dbReference>
<dbReference type="PANTHER" id="PTHR45920">
    <property type="entry name" value="FORMIN HOMOLOGY 2 DOMAIN CONTAINING, ISOFORM I"/>
    <property type="match status" value="1"/>
</dbReference>
<proteinExistence type="predicted"/>
<feature type="region of interest" description="Disordered" evidence="2">
    <location>
        <begin position="324"/>
        <end position="468"/>
    </location>
</feature>
<dbReference type="InterPro" id="IPR042201">
    <property type="entry name" value="FH2_Formin_sf"/>
</dbReference>
<feature type="compositionally biased region" description="Basic and acidic residues" evidence="2">
    <location>
        <begin position="1230"/>
        <end position="1241"/>
    </location>
</feature>
<feature type="compositionally biased region" description="Basic and acidic residues" evidence="2">
    <location>
        <begin position="666"/>
        <end position="677"/>
    </location>
</feature>
<feature type="compositionally biased region" description="Basic and acidic residues" evidence="2">
    <location>
        <begin position="586"/>
        <end position="602"/>
    </location>
</feature>
<feature type="compositionally biased region" description="Low complexity" evidence="2">
    <location>
        <begin position="575"/>
        <end position="584"/>
    </location>
</feature>
<feature type="compositionally biased region" description="Acidic residues" evidence="2">
    <location>
        <begin position="498"/>
        <end position="521"/>
    </location>
</feature>
<evidence type="ECO:0000313" key="6">
    <source>
        <dbReference type="Ensembl" id="ENSSLDP00000009907.1"/>
    </source>
</evidence>
<dbReference type="InterPro" id="IPR014768">
    <property type="entry name" value="GBD/FH3_dom"/>
</dbReference>
<dbReference type="Proteomes" id="UP000261360">
    <property type="component" value="Unplaced"/>
</dbReference>
<dbReference type="Pfam" id="PF18382">
    <property type="entry name" value="Formin_GBD_N"/>
    <property type="match status" value="1"/>
</dbReference>
<feature type="region of interest" description="Disordered" evidence="2">
    <location>
        <begin position="622"/>
        <end position="720"/>
    </location>
</feature>
<dbReference type="FunFam" id="1.25.10.10:FF:000056">
    <property type="entry name" value="FH1/FH2 domain-containing protein 3 isoform X1"/>
    <property type="match status" value="1"/>
</dbReference>
<dbReference type="GeneTree" id="ENSGT00940000154807"/>
<dbReference type="Pfam" id="PF02181">
    <property type="entry name" value="FH2"/>
    <property type="match status" value="1"/>
</dbReference>
<evidence type="ECO:0000313" key="7">
    <source>
        <dbReference type="Proteomes" id="UP000261360"/>
    </source>
</evidence>
<dbReference type="GO" id="GO:0005737">
    <property type="term" value="C:cytoplasm"/>
    <property type="evidence" value="ECO:0007669"/>
    <property type="project" value="TreeGrafter"/>
</dbReference>
<dbReference type="InterPro" id="IPR011989">
    <property type="entry name" value="ARM-like"/>
</dbReference>
<feature type="compositionally biased region" description="Basic residues" evidence="2">
    <location>
        <begin position="356"/>
        <end position="366"/>
    </location>
</feature>
<feature type="compositionally biased region" description="Basic and acidic residues" evidence="2">
    <location>
        <begin position="639"/>
        <end position="656"/>
    </location>
</feature>
<evidence type="ECO:0000259" key="4">
    <source>
        <dbReference type="PROSITE" id="PS51232"/>
    </source>
</evidence>
<reference evidence="6" key="1">
    <citation type="submission" date="2025-08" db="UniProtKB">
        <authorList>
            <consortium name="Ensembl"/>
        </authorList>
    </citation>
    <scope>IDENTIFICATION</scope>
</reference>
<feature type="compositionally biased region" description="Basic and acidic residues" evidence="2">
    <location>
        <begin position="559"/>
        <end position="573"/>
    </location>
</feature>
<dbReference type="InterPro" id="IPR056771">
    <property type="entry name" value="FH3_FHOD1-3-like"/>
</dbReference>
<evidence type="ECO:0000256" key="2">
    <source>
        <dbReference type="SAM" id="MobiDB-lite"/>
    </source>
</evidence>
<feature type="domain" description="FH2" evidence="5">
    <location>
        <begin position="809"/>
        <end position="1199"/>
    </location>
</feature>
<reference evidence="6" key="2">
    <citation type="submission" date="2025-09" db="UniProtKB">
        <authorList>
            <consortium name="Ensembl"/>
        </authorList>
    </citation>
    <scope>IDENTIFICATION</scope>
</reference>